<dbReference type="SMART" id="SM01034">
    <property type="entry name" value="BLUF"/>
    <property type="match status" value="1"/>
</dbReference>
<proteinExistence type="predicted"/>
<dbReference type="Gene3D" id="3.30.70.100">
    <property type="match status" value="1"/>
</dbReference>
<dbReference type="KEGG" id="asha:G8E00_09940"/>
<organism evidence="2 3">
    <name type="scientific">Acinetobacter shaoyimingii</name>
    <dbReference type="NCBI Taxonomy" id="2715164"/>
    <lineage>
        <taxon>Bacteria</taxon>
        <taxon>Pseudomonadati</taxon>
        <taxon>Pseudomonadota</taxon>
        <taxon>Gammaproteobacteria</taxon>
        <taxon>Moraxellales</taxon>
        <taxon>Moraxellaceae</taxon>
        <taxon>Acinetobacter</taxon>
    </lineage>
</organism>
<dbReference type="GO" id="GO:0009882">
    <property type="term" value="F:blue light photoreceptor activity"/>
    <property type="evidence" value="ECO:0007669"/>
    <property type="project" value="InterPro"/>
</dbReference>
<reference evidence="2 3" key="1">
    <citation type="submission" date="2020-03" db="EMBL/GenBank/DDBJ databases">
        <authorList>
            <person name="Zhu W."/>
        </authorList>
    </citation>
    <scope>NUCLEOTIDE SEQUENCE [LARGE SCALE GENOMIC DNA]</scope>
    <source>
        <strain evidence="2 3">323-1</strain>
    </source>
</reference>
<dbReference type="InterPro" id="IPR007024">
    <property type="entry name" value="BLUF_domain"/>
</dbReference>
<gene>
    <name evidence="2" type="ORF">G8E00_09940</name>
</gene>
<dbReference type="RefSeq" id="WP_166224230.1">
    <property type="nucleotide sequence ID" value="NZ_CP049801.1"/>
</dbReference>
<dbReference type="Proteomes" id="UP000502297">
    <property type="component" value="Chromosome"/>
</dbReference>
<dbReference type="PROSITE" id="PS50925">
    <property type="entry name" value="BLUF"/>
    <property type="match status" value="1"/>
</dbReference>
<dbReference type="Pfam" id="PF04940">
    <property type="entry name" value="BLUF"/>
    <property type="match status" value="1"/>
</dbReference>
<evidence type="ECO:0000259" key="1">
    <source>
        <dbReference type="PROSITE" id="PS50925"/>
    </source>
</evidence>
<dbReference type="AlphaFoldDB" id="A0A6G8RWD7"/>
<evidence type="ECO:0000313" key="2">
    <source>
        <dbReference type="EMBL" id="QIO06256.1"/>
    </source>
</evidence>
<name>A0A6G8RWD7_9GAMM</name>
<dbReference type="SUPFAM" id="SSF54975">
    <property type="entry name" value="Acylphosphatase/BLUF domain-like"/>
    <property type="match status" value="1"/>
</dbReference>
<dbReference type="GO" id="GO:0071949">
    <property type="term" value="F:FAD binding"/>
    <property type="evidence" value="ECO:0007669"/>
    <property type="project" value="InterPro"/>
</dbReference>
<sequence length="144" mass="16961">MLYQFCYCSTASTKPPEIFDDLRSILTEAYHFNHYHEISGVLYYADGYFFQCVEGEKQHLDQLVEKLKKDQRHKDLKFYGFKIIAERNFAAWKMKYVARHSEIKTYLSDLGFDSFNLNDLDDDAIDILLDILIKADDQPLKSPD</sequence>
<dbReference type="EMBL" id="CP049801">
    <property type="protein sequence ID" value="QIO06256.1"/>
    <property type="molecule type" value="Genomic_DNA"/>
</dbReference>
<feature type="domain" description="BLUF" evidence="1">
    <location>
        <begin position="2"/>
        <end position="95"/>
    </location>
</feature>
<evidence type="ECO:0000313" key="3">
    <source>
        <dbReference type="Proteomes" id="UP000502297"/>
    </source>
</evidence>
<protein>
    <submittedName>
        <fullName evidence="2">BLUF domain-containing protein</fullName>
    </submittedName>
</protein>
<dbReference type="SMR" id="A0A6G8RWD7"/>
<accession>A0A6G8RWD7</accession>
<dbReference type="InterPro" id="IPR036046">
    <property type="entry name" value="Acylphosphatase-like_dom_sf"/>
</dbReference>
<keyword evidence="3" id="KW-1185">Reference proteome</keyword>